<evidence type="ECO:0000256" key="3">
    <source>
        <dbReference type="PROSITE-ProRule" id="PRU00339"/>
    </source>
</evidence>
<dbReference type="OrthoDB" id="9803982at2"/>
<dbReference type="EMBL" id="QWET01000012">
    <property type="protein sequence ID" value="RIH64202.1"/>
    <property type="molecule type" value="Genomic_DNA"/>
</dbReference>
<dbReference type="AlphaFoldDB" id="A0A399D0E1"/>
<organism evidence="4 6">
    <name type="scientific">Mariniphaga sediminis</name>
    <dbReference type="NCBI Taxonomy" id="1628158"/>
    <lineage>
        <taxon>Bacteria</taxon>
        <taxon>Pseudomonadati</taxon>
        <taxon>Bacteroidota</taxon>
        <taxon>Bacteroidia</taxon>
        <taxon>Marinilabiliales</taxon>
        <taxon>Prolixibacteraceae</taxon>
        <taxon>Mariniphaga</taxon>
    </lineage>
</organism>
<dbReference type="Pfam" id="PF00515">
    <property type="entry name" value="TPR_1"/>
    <property type="match status" value="1"/>
</dbReference>
<dbReference type="Gene3D" id="1.25.40.10">
    <property type="entry name" value="Tetratricopeptide repeat domain"/>
    <property type="match status" value="4"/>
</dbReference>
<dbReference type="InterPro" id="IPR019734">
    <property type="entry name" value="TPR_rpt"/>
</dbReference>
<dbReference type="InterPro" id="IPR051685">
    <property type="entry name" value="Ycf3/AcsC/BcsC/TPR_MFPF"/>
</dbReference>
<sequence length="471" mass="54768">MNKEERHYFGEENINEALSRFKRSLASGRKSYFDVSEFEGIVEYLLDEGDINTSEIAARQGIQIHPGAVPLQLKYAQVLLSKGKYQNALKYLDLAEQVELTNPDVHLMKGSAWLVLGEEREAERSFRKALKYSGVEKDDILYHIGAAYVQSGDIKKAIQYFERSLKLNPENEMALYDLGFFSDQEGEYQKSIDYYNRYLDIDPFNFSIWFNLGISYNKAGEFEKAVEAYEFAMALNEDFDQSLFNIGNAYANAGKYEEAIKKYTEYLEFDPENDDAWCYIGECYLNLDDHDQAEHYYQKAIKLNEENDTAWFGVGLIKWVEKKWKESIGFIKKALDIDDSNTEYWITLAKVYNDNNRPIEAEKALVKAADLEAGNTEVWLTWVDIFLKFGELENALRVLESGLEKSDDSLLKYRMVSLLLESKREKEAFAMLEVAMEQEFTQIKYLFDVYPKALKNKRLRKIVDDFEEANE</sequence>
<feature type="repeat" description="TPR" evidence="3">
    <location>
        <begin position="138"/>
        <end position="171"/>
    </location>
</feature>
<dbReference type="PROSITE" id="PS50005">
    <property type="entry name" value="TPR"/>
    <property type="match status" value="5"/>
</dbReference>
<evidence type="ECO:0000313" key="4">
    <source>
        <dbReference type="EMBL" id="RIH64202.1"/>
    </source>
</evidence>
<reference evidence="4" key="2">
    <citation type="submission" date="2018-08" db="EMBL/GenBank/DDBJ databases">
        <authorList>
            <person name="Ferrada E.E."/>
            <person name="Latorre B.A."/>
        </authorList>
    </citation>
    <scope>NUCLEOTIDE SEQUENCE</scope>
    <source>
        <strain evidence="4">SY21</strain>
    </source>
</reference>
<accession>A0A399D0E1</accession>
<keyword evidence="6" id="KW-1185">Reference proteome</keyword>
<feature type="repeat" description="TPR" evidence="3">
    <location>
        <begin position="274"/>
        <end position="307"/>
    </location>
</feature>
<reference evidence="4 6" key="1">
    <citation type="journal article" date="2015" name="Int. J. Syst. Evol. Microbiol.">
        <title>Mariniphaga sediminis sp. nov., isolated from coastal sediment.</title>
        <authorList>
            <person name="Wang F.Q."/>
            <person name="Shen Q.Y."/>
            <person name="Chen G.J."/>
            <person name="Du Z.J."/>
        </authorList>
    </citation>
    <scope>NUCLEOTIDE SEQUENCE [LARGE SCALE GENOMIC DNA]</scope>
    <source>
        <strain evidence="4 6">SY21</strain>
    </source>
</reference>
<feature type="repeat" description="TPR" evidence="3">
    <location>
        <begin position="206"/>
        <end position="239"/>
    </location>
</feature>
<comment type="caution">
    <text evidence="4">The sequence shown here is derived from an EMBL/GenBank/DDBJ whole genome shotgun (WGS) entry which is preliminary data.</text>
</comment>
<dbReference type="PANTHER" id="PTHR44943">
    <property type="entry name" value="CELLULOSE SYNTHASE OPERON PROTEIN C"/>
    <property type="match status" value="1"/>
</dbReference>
<dbReference type="SMART" id="SM00028">
    <property type="entry name" value="TPR"/>
    <property type="match status" value="9"/>
</dbReference>
<feature type="repeat" description="TPR" evidence="3">
    <location>
        <begin position="240"/>
        <end position="273"/>
    </location>
</feature>
<name>A0A399D0E1_9BACT</name>
<dbReference type="EMBL" id="QWET01000002">
    <property type="protein sequence ID" value="RIH66481.1"/>
    <property type="molecule type" value="Genomic_DNA"/>
</dbReference>
<evidence type="ECO:0000256" key="2">
    <source>
        <dbReference type="ARBA" id="ARBA00022803"/>
    </source>
</evidence>
<proteinExistence type="predicted"/>
<protein>
    <submittedName>
        <fullName evidence="4">Tetratricopeptide repeat protein</fullName>
    </submittedName>
</protein>
<keyword evidence="1" id="KW-0677">Repeat</keyword>
<dbReference type="PROSITE" id="PS50293">
    <property type="entry name" value="TPR_REGION"/>
    <property type="match status" value="4"/>
</dbReference>
<dbReference type="SUPFAM" id="SSF48452">
    <property type="entry name" value="TPR-like"/>
    <property type="match status" value="2"/>
</dbReference>
<dbReference type="RefSeq" id="WP_119348354.1">
    <property type="nucleotide sequence ID" value="NZ_QWET01000002.1"/>
</dbReference>
<evidence type="ECO:0000313" key="5">
    <source>
        <dbReference type="EMBL" id="RIH66481.1"/>
    </source>
</evidence>
<keyword evidence="2 3" id="KW-0802">TPR repeat</keyword>
<dbReference type="Pfam" id="PF13432">
    <property type="entry name" value="TPR_16"/>
    <property type="match status" value="2"/>
</dbReference>
<dbReference type="InterPro" id="IPR011990">
    <property type="entry name" value="TPR-like_helical_dom_sf"/>
</dbReference>
<gene>
    <name evidence="5" type="ORF">D1164_02390</name>
    <name evidence="4" type="ORF">D1164_15340</name>
</gene>
<dbReference type="Proteomes" id="UP000266441">
    <property type="component" value="Unassembled WGS sequence"/>
</dbReference>
<evidence type="ECO:0000313" key="6">
    <source>
        <dbReference type="Proteomes" id="UP000266441"/>
    </source>
</evidence>
<feature type="repeat" description="TPR" evidence="3">
    <location>
        <begin position="172"/>
        <end position="205"/>
    </location>
</feature>
<evidence type="ECO:0000256" key="1">
    <source>
        <dbReference type="ARBA" id="ARBA00022737"/>
    </source>
</evidence>
<dbReference type="PANTHER" id="PTHR44943:SF8">
    <property type="entry name" value="TPR REPEAT-CONTAINING PROTEIN MJ0263"/>
    <property type="match status" value="1"/>
</dbReference>